<keyword evidence="1 2" id="KW-0175">Coiled coil</keyword>
<dbReference type="Gene3D" id="6.10.140.910">
    <property type="match status" value="1"/>
</dbReference>
<dbReference type="GO" id="GO:0051286">
    <property type="term" value="C:cell tip"/>
    <property type="evidence" value="ECO:0007669"/>
    <property type="project" value="TreeGrafter"/>
</dbReference>
<dbReference type="GO" id="GO:0005085">
    <property type="term" value="F:guanyl-nucleotide exchange factor activity"/>
    <property type="evidence" value="ECO:0007669"/>
    <property type="project" value="InterPro"/>
</dbReference>
<dbReference type="Pfam" id="PF25555">
    <property type="entry name" value="RAB3A-like_C"/>
    <property type="match status" value="1"/>
</dbReference>
<evidence type="ECO:0000313" key="5">
    <source>
        <dbReference type="EMBL" id="KAK2075073.1"/>
    </source>
</evidence>
<dbReference type="AlphaFoldDB" id="A0AAD9ICQ2"/>
<dbReference type="SUPFAM" id="SSF144284">
    <property type="entry name" value="Sec2 N-terminal region"/>
    <property type="match status" value="1"/>
</dbReference>
<dbReference type="PANTHER" id="PTHR14430">
    <property type="entry name" value="RABIN3-RELATED"/>
    <property type="match status" value="1"/>
</dbReference>
<evidence type="ECO:0000256" key="1">
    <source>
        <dbReference type="ARBA" id="ARBA00023054"/>
    </source>
</evidence>
<evidence type="ECO:0000313" key="6">
    <source>
        <dbReference type="Proteomes" id="UP001217918"/>
    </source>
</evidence>
<feature type="region of interest" description="Disordered" evidence="3">
    <location>
        <begin position="567"/>
        <end position="628"/>
    </location>
</feature>
<organism evidence="5 6">
    <name type="scientific">Phyllachora maydis</name>
    <dbReference type="NCBI Taxonomy" id="1825666"/>
    <lineage>
        <taxon>Eukaryota</taxon>
        <taxon>Fungi</taxon>
        <taxon>Dikarya</taxon>
        <taxon>Ascomycota</taxon>
        <taxon>Pezizomycotina</taxon>
        <taxon>Sordariomycetes</taxon>
        <taxon>Sordariomycetidae</taxon>
        <taxon>Phyllachorales</taxon>
        <taxon>Phyllachoraceae</taxon>
        <taxon>Phyllachora</taxon>
    </lineage>
</organism>
<evidence type="ECO:0000256" key="2">
    <source>
        <dbReference type="SAM" id="Coils"/>
    </source>
</evidence>
<proteinExistence type="predicted"/>
<keyword evidence="6" id="KW-1185">Reference proteome</keyword>
<feature type="compositionally biased region" description="Low complexity" evidence="3">
    <location>
        <begin position="578"/>
        <end position="595"/>
    </location>
</feature>
<dbReference type="Pfam" id="PF06428">
    <property type="entry name" value="Sec2p"/>
    <property type="match status" value="1"/>
</dbReference>
<name>A0AAD9ICQ2_9PEZI</name>
<sequence length="628" mass="68366">MDLSFVTVTGWSSHQTSSPRSSVVHSRSLSSLMRSSSPKPTRTPAKSSSVSDMPKTVASDGFDPNRGCGFPPPDEADMSTLPDPRRRAVRSTISQGQSSSHHHHDHDHDHVDDEVTTLSTKLIKAINHQTAIDDNLSVTRAELENAHEQIRILEQKVATQQDMLASHVWIKRSSVEAEKTALLGRIADEKKAKHEVEQQKRKMEQELENLTAALFEEANKMVISAKEDARAEQEALHRKNDQLKAQLADSDVLLKFQQEQLTELKQMMEHMNSDRDDQTFATLLSSPGLSRLDLGDIQGGHDDLGVSNGALEPPSPSHPTSFTYLLQPVLRTDTAAFTEFRDLVRISKRLSSQSTASFNSVGGLSSSSLAKPSSATATASPPAPNALKDTKFYKRVLVEDIEPTLRLDLAPGLSWLARRAVVTAILEGSLVVEPVPSISPTSRFVNPQTFACTLCGDARREERHLRKHRFRSSEASSSQRYPLCKYCLVRVRSTCDLLGFLRIVKDGHWGAEDEAAEKAAWEESVRLREQMFWARIGGGVLPAGAVGHHASAAGRHSVAPSLRGLKSARTSTDGEGQDGAAAGDVPASAAGAALAETSLIPEASEEPDDVPKPETTPVHAGPKEAEDD</sequence>
<feature type="region of interest" description="Disordered" evidence="3">
    <location>
        <begin position="1"/>
        <end position="111"/>
    </location>
</feature>
<feature type="compositionally biased region" description="Low complexity" evidence="3">
    <location>
        <begin position="360"/>
        <end position="380"/>
    </location>
</feature>
<protein>
    <recommendedName>
        <fullName evidence="4">GDP/GTP exchange factor Sec2 N-terminal domain-containing protein</fullName>
    </recommendedName>
</protein>
<feature type="compositionally biased region" description="Polar residues" evidence="3">
    <location>
        <begin position="1"/>
        <end position="16"/>
    </location>
</feature>
<gene>
    <name evidence="5" type="ORF">P8C59_009231</name>
</gene>
<dbReference type="InterPro" id="IPR040351">
    <property type="entry name" value="RAB3IL/RAB3IP/Sec2"/>
</dbReference>
<feature type="compositionally biased region" description="Low complexity" evidence="3">
    <location>
        <begin position="17"/>
        <end position="38"/>
    </location>
</feature>
<dbReference type="GO" id="GO:0070319">
    <property type="term" value="C:Golgi to plasma membrane transport vesicle"/>
    <property type="evidence" value="ECO:0007669"/>
    <property type="project" value="TreeGrafter"/>
</dbReference>
<feature type="coiled-coil region" evidence="2">
    <location>
        <begin position="136"/>
        <end position="274"/>
    </location>
</feature>
<dbReference type="GO" id="GO:0006887">
    <property type="term" value="P:exocytosis"/>
    <property type="evidence" value="ECO:0007669"/>
    <property type="project" value="TreeGrafter"/>
</dbReference>
<dbReference type="EMBL" id="JAQQPM010000009">
    <property type="protein sequence ID" value="KAK2075073.1"/>
    <property type="molecule type" value="Genomic_DNA"/>
</dbReference>
<comment type="caution">
    <text evidence="5">The sequence shown here is derived from an EMBL/GenBank/DDBJ whole genome shotgun (WGS) entry which is preliminary data.</text>
</comment>
<dbReference type="PANTHER" id="PTHR14430:SF0">
    <property type="entry name" value="SEC2P DOMAIN-CONTAINING PROTEIN"/>
    <property type="match status" value="1"/>
</dbReference>
<accession>A0AAD9ICQ2</accession>
<dbReference type="Proteomes" id="UP001217918">
    <property type="component" value="Unassembled WGS sequence"/>
</dbReference>
<feature type="region of interest" description="Disordered" evidence="3">
    <location>
        <begin position="356"/>
        <end position="384"/>
    </location>
</feature>
<dbReference type="InterPro" id="IPR009449">
    <property type="entry name" value="Sec2_N"/>
</dbReference>
<evidence type="ECO:0000259" key="4">
    <source>
        <dbReference type="Pfam" id="PF06428"/>
    </source>
</evidence>
<dbReference type="CDD" id="cd21044">
    <property type="entry name" value="Rab11BD_RAB3IP_like"/>
    <property type="match status" value="1"/>
</dbReference>
<feature type="domain" description="GDP/GTP exchange factor Sec2 N-terminal" evidence="4">
    <location>
        <begin position="129"/>
        <end position="272"/>
    </location>
</feature>
<evidence type="ECO:0000256" key="3">
    <source>
        <dbReference type="SAM" id="MobiDB-lite"/>
    </source>
</evidence>
<reference evidence="5" key="1">
    <citation type="journal article" date="2023" name="Mol. Plant Microbe Interact.">
        <title>Elucidating the Obligate Nature and Biological Capacity of an Invasive Fungal Corn Pathogen.</title>
        <authorList>
            <person name="MacCready J.S."/>
            <person name="Roggenkamp E.M."/>
            <person name="Gdanetz K."/>
            <person name="Chilvers M.I."/>
        </authorList>
    </citation>
    <scope>NUCLEOTIDE SEQUENCE</scope>
    <source>
        <strain evidence="5">PM02</strain>
    </source>
</reference>